<dbReference type="STRING" id="1798507.A3A34_00685"/>
<proteinExistence type="predicted"/>
<accession>A0A1F6EQY8</accession>
<organism evidence="1 2">
    <name type="scientific">Candidatus Kaiserbacteria bacterium RIFCSPLOWO2_01_FULL_50_24</name>
    <dbReference type="NCBI Taxonomy" id="1798507"/>
    <lineage>
        <taxon>Bacteria</taxon>
        <taxon>Candidatus Kaiseribacteriota</taxon>
    </lineage>
</organism>
<name>A0A1F6EQY8_9BACT</name>
<dbReference type="AlphaFoldDB" id="A0A1F6EQY8"/>
<gene>
    <name evidence="1" type="ORF">A3A34_00685</name>
</gene>
<evidence type="ECO:0008006" key="3">
    <source>
        <dbReference type="Google" id="ProtNLM"/>
    </source>
</evidence>
<dbReference type="Proteomes" id="UP000178587">
    <property type="component" value="Unassembled WGS sequence"/>
</dbReference>
<comment type="caution">
    <text evidence="1">The sequence shown here is derived from an EMBL/GenBank/DDBJ whole genome shotgun (WGS) entry which is preliminary data.</text>
</comment>
<evidence type="ECO:0000313" key="1">
    <source>
        <dbReference type="EMBL" id="OGG76049.1"/>
    </source>
</evidence>
<reference evidence="1 2" key="1">
    <citation type="journal article" date="2016" name="Nat. Commun.">
        <title>Thousands of microbial genomes shed light on interconnected biogeochemical processes in an aquifer system.</title>
        <authorList>
            <person name="Anantharaman K."/>
            <person name="Brown C.T."/>
            <person name="Hug L.A."/>
            <person name="Sharon I."/>
            <person name="Castelle C.J."/>
            <person name="Probst A.J."/>
            <person name="Thomas B.C."/>
            <person name="Singh A."/>
            <person name="Wilkins M.J."/>
            <person name="Karaoz U."/>
            <person name="Brodie E.L."/>
            <person name="Williams K.H."/>
            <person name="Hubbard S.S."/>
            <person name="Banfield J.F."/>
        </authorList>
    </citation>
    <scope>NUCLEOTIDE SEQUENCE [LARGE SCALE GENOMIC DNA]</scope>
</reference>
<dbReference type="EMBL" id="MFLU01000005">
    <property type="protein sequence ID" value="OGG76049.1"/>
    <property type="molecule type" value="Genomic_DNA"/>
</dbReference>
<evidence type="ECO:0000313" key="2">
    <source>
        <dbReference type="Proteomes" id="UP000178587"/>
    </source>
</evidence>
<protein>
    <recommendedName>
        <fullName evidence="3">Polymerase nucleotidyl transferase domain-containing protein</fullName>
    </recommendedName>
</protein>
<sequence>MSDDFLSTLIDNSARAKLLRVFLFNDTKAFGLKDVAKSASVTPKIAQKEIDALFNMGVIKRGQVSIMLANGTGRTVQGKQKEPAWTVNPTFKHMQALSKFVHEVAPAPYRKVVTALREAGRLSAIVLSGYFMGDPSRPIDLLVAADSVKEDRLEQAVKGLELVFGREIRYAVFSTPEFRYRLTIQDRLIRDTLDYPHLALLDRTNLL</sequence>